<comment type="catalytic activity">
    <reaction evidence="6">
        <text>a 2'-deoxyadenosine in DNA + S-adenosyl-L-methionine = an N(6)-methyl-2'-deoxyadenosine in DNA + S-adenosyl-L-homocysteine + H(+)</text>
        <dbReference type="Rhea" id="RHEA:15197"/>
        <dbReference type="Rhea" id="RHEA-COMP:12418"/>
        <dbReference type="Rhea" id="RHEA-COMP:12419"/>
        <dbReference type="ChEBI" id="CHEBI:15378"/>
        <dbReference type="ChEBI" id="CHEBI:57856"/>
        <dbReference type="ChEBI" id="CHEBI:59789"/>
        <dbReference type="ChEBI" id="CHEBI:90615"/>
        <dbReference type="ChEBI" id="CHEBI:90616"/>
        <dbReference type="EC" id="2.1.1.72"/>
    </reaction>
</comment>
<dbReference type="GO" id="GO:0032259">
    <property type="term" value="P:methylation"/>
    <property type="evidence" value="ECO:0007669"/>
    <property type="project" value="UniProtKB-KW"/>
</dbReference>
<feature type="binding site" evidence="7">
    <location>
        <position position="12"/>
    </location>
    <ligand>
        <name>S-adenosyl-L-methionine</name>
        <dbReference type="ChEBI" id="CHEBI:59789"/>
    </ligand>
</feature>
<protein>
    <recommendedName>
        <fullName evidence="2">site-specific DNA-methyltransferase (adenine-specific)</fullName>
        <ecNumber evidence="2">2.1.1.72</ecNumber>
    </recommendedName>
</protein>
<dbReference type="Pfam" id="PF02086">
    <property type="entry name" value="MethyltransfD12"/>
    <property type="match status" value="1"/>
</dbReference>
<keyword evidence="3 8" id="KW-0489">Methyltransferase</keyword>
<evidence type="ECO:0000256" key="3">
    <source>
        <dbReference type="ARBA" id="ARBA00022603"/>
    </source>
</evidence>
<dbReference type="Gene3D" id="1.10.1020.10">
    <property type="entry name" value="Adenine-specific Methyltransferase, Domain 2"/>
    <property type="match status" value="1"/>
</dbReference>
<evidence type="ECO:0000313" key="9">
    <source>
        <dbReference type="Proteomes" id="UP000037393"/>
    </source>
</evidence>
<comment type="similarity">
    <text evidence="1">Belongs to the N(4)/N(6)-methyltransferase family.</text>
</comment>
<name>A0A0L0GSY9_9ENTR</name>
<evidence type="ECO:0000256" key="5">
    <source>
        <dbReference type="ARBA" id="ARBA00022691"/>
    </source>
</evidence>
<feature type="binding site" evidence="7">
    <location>
        <position position="16"/>
    </location>
    <ligand>
        <name>S-adenosyl-L-methionine</name>
        <dbReference type="ChEBI" id="CHEBI:59789"/>
    </ligand>
</feature>
<dbReference type="OrthoDB" id="9805629at2"/>
<dbReference type="AlphaFoldDB" id="A0A0L0GSY9"/>
<feature type="binding site" evidence="7">
    <location>
        <position position="57"/>
    </location>
    <ligand>
        <name>S-adenosyl-L-methionine</name>
        <dbReference type="ChEBI" id="CHEBI:59789"/>
    </ligand>
</feature>
<keyword evidence="5" id="KW-0949">S-adenosyl-L-methionine</keyword>
<sequence>MKTQSALPVIPWVGGKRKLAKVILPLFPEHTCYVEPFCGGAALFFMKQPSDVEVLNDINSDIVNLYRVVQNHLEEFIKQFKWALTSREIFSWAKDTPPETLTDIQRAARFYYLQKLSFGARSDSRAFGTSATSPSSFNLMRLEETISDAWLRLQRVTIEHLDWQECISRYDRPGTLFYLDPPYWKTQGYGVPFGLEQYQFMAEIVRSIKGKAVISVNDHPDMREVFAGLNISTASTTYSVGGNNGHKAAELLICNFTPASRV</sequence>
<feature type="binding site" evidence="7">
    <location>
        <position position="180"/>
    </location>
    <ligand>
        <name>S-adenosyl-L-methionine</name>
        <dbReference type="ChEBI" id="CHEBI:59789"/>
    </ligand>
</feature>
<accession>A0A0L0GSY9</accession>
<evidence type="ECO:0000256" key="1">
    <source>
        <dbReference type="ARBA" id="ARBA00006594"/>
    </source>
</evidence>
<dbReference type="PIRSF" id="PIRSF000398">
    <property type="entry name" value="M_m6A_EcoRV"/>
    <property type="match status" value="1"/>
</dbReference>
<dbReference type="PANTHER" id="PTHR30481:SF4">
    <property type="entry name" value="SITE-SPECIFIC DNA-METHYLTRANSFERASE (ADENINE-SPECIFIC)"/>
    <property type="match status" value="1"/>
</dbReference>
<dbReference type="GO" id="GO:0043565">
    <property type="term" value="F:sequence-specific DNA binding"/>
    <property type="evidence" value="ECO:0007669"/>
    <property type="project" value="TreeGrafter"/>
</dbReference>
<dbReference type="SUPFAM" id="SSF53335">
    <property type="entry name" value="S-adenosyl-L-methionine-dependent methyltransferases"/>
    <property type="match status" value="1"/>
</dbReference>
<evidence type="ECO:0000256" key="6">
    <source>
        <dbReference type="ARBA" id="ARBA00047942"/>
    </source>
</evidence>
<dbReference type="RefSeq" id="WP_049857460.1">
    <property type="nucleotide sequence ID" value="NZ_JNGI01000104.1"/>
</dbReference>
<dbReference type="EC" id="2.1.1.72" evidence="2"/>
<dbReference type="GO" id="GO:0009307">
    <property type="term" value="P:DNA restriction-modification system"/>
    <property type="evidence" value="ECO:0007669"/>
    <property type="project" value="InterPro"/>
</dbReference>
<evidence type="ECO:0000256" key="2">
    <source>
        <dbReference type="ARBA" id="ARBA00011900"/>
    </source>
</evidence>
<evidence type="ECO:0000256" key="4">
    <source>
        <dbReference type="ARBA" id="ARBA00022679"/>
    </source>
</evidence>
<comment type="caution">
    <text evidence="8">The sequence shown here is derived from an EMBL/GenBank/DDBJ whole genome shotgun (WGS) entry which is preliminary data.</text>
</comment>
<dbReference type="GO" id="GO:0006298">
    <property type="term" value="P:mismatch repair"/>
    <property type="evidence" value="ECO:0007669"/>
    <property type="project" value="TreeGrafter"/>
</dbReference>
<dbReference type="PRINTS" id="PR00505">
    <property type="entry name" value="D12N6MTFRASE"/>
</dbReference>
<proteinExistence type="inferred from homology"/>
<dbReference type="EMBL" id="JNGI01000104">
    <property type="protein sequence ID" value="KNC92155.1"/>
    <property type="molecule type" value="Genomic_DNA"/>
</dbReference>
<organism evidence="8 9">
    <name type="scientific">Trabulsiella odontotermitis</name>
    <dbReference type="NCBI Taxonomy" id="379893"/>
    <lineage>
        <taxon>Bacteria</taxon>
        <taxon>Pseudomonadati</taxon>
        <taxon>Pseudomonadota</taxon>
        <taxon>Gammaproteobacteria</taxon>
        <taxon>Enterobacterales</taxon>
        <taxon>Enterobacteriaceae</taxon>
        <taxon>Trabulsiella</taxon>
    </lineage>
</organism>
<dbReference type="InterPro" id="IPR023095">
    <property type="entry name" value="Ade_MeTrfase_dom_2"/>
</dbReference>
<dbReference type="PANTHER" id="PTHR30481">
    <property type="entry name" value="DNA ADENINE METHYLASE"/>
    <property type="match status" value="1"/>
</dbReference>
<dbReference type="GO" id="GO:1904047">
    <property type="term" value="F:S-adenosyl-L-methionine binding"/>
    <property type="evidence" value="ECO:0007669"/>
    <property type="project" value="TreeGrafter"/>
</dbReference>
<dbReference type="GO" id="GO:0009007">
    <property type="term" value="F:site-specific DNA-methyltransferase (adenine-specific) activity"/>
    <property type="evidence" value="ECO:0007669"/>
    <property type="project" value="UniProtKB-EC"/>
</dbReference>
<dbReference type="InterPro" id="IPR012263">
    <property type="entry name" value="M_m6A_EcoRV"/>
</dbReference>
<evidence type="ECO:0000313" key="8">
    <source>
        <dbReference type="EMBL" id="KNC92155.1"/>
    </source>
</evidence>
<dbReference type="InterPro" id="IPR012327">
    <property type="entry name" value="MeTrfase_D12"/>
</dbReference>
<dbReference type="InterPro" id="IPR029063">
    <property type="entry name" value="SAM-dependent_MTases_sf"/>
</dbReference>
<dbReference type="PATRIC" id="fig|379893.4.peg.41"/>
<evidence type="ECO:0000256" key="7">
    <source>
        <dbReference type="PIRSR" id="PIRSR000398-1"/>
    </source>
</evidence>
<keyword evidence="4" id="KW-0808">Transferase</keyword>
<dbReference type="Proteomes" id="UP000037393">
    <property type="component" value="Unassembled WGS sequence"/>
</dbReference>
<reference evidence="8 9" key="1">
    <citation type="journal article" date="2015" name="Appl. Environ. Microbiol.">
        <title>The Enterobacterium Trabulsiella odontotermitis Presents Novel Adaptations Related to Its Association with Fungus-Growing Termites.</title>
        <authorList>
            <person name="Sapountzis P."/>
            <person name="Gruntjes T."/>
            <person name="Otani S."/>
            <person name="Estevez J."/>
            <person name="da Costa R.R."/>
            <person name="Plunkett G.3rd."/>
            <person name="Perna N.T."/>
            <person name="Poulsen M."/>
        </authorList>
    </citation>
    <scope>NUCLEOTIDE SEQUENCE [LARGE SCALE GENOMIC DNA]</scope>
    <source>
        <strain evidence="8 9">12</strain>
    </source>
</reference>
<keyword evidence="9" id="KW-1185">Reference proteome</keyword>
<gene>
    <name evidence="8" type="ORF">GM31_00195</name>
</gene>
<dbReference type="Gene3D" id="3.40.50.150">
    <property type="entry name" value="Vaccinia Virus protein VP39"/>
    <property type="match status" value="1"/>
</dbReference>